<dbReference type="Proteomes" id="UP000315711">
    <property type="component" value="Unassembled WGS sequence"/>
</dbReference>
<dbReference type="SMART" id="SM00283">
    <property type="entry name" value="MA"/>
    <property type="match status" value="1"/>
</dbReference>
<name>A0A562QJL0_9BACI</name>
<keyword evidence="2" id="KW-1003">Cell membrane</keyword>
<dbReference type="SUPFAM" id="SSF58104">
    <property type="entry name" value="Methyl-accepting chemotaxis protein (MCP) signaling domain"/>
    <property type="match status" value="1"/>
</dbReference>
<dbReference type="PANTHER" id="PTHR32089">
    <property type="entry name" value="METHYL-ACCEPTING CHEMOTAXIS PROTEIN MCPB"/>
    <property type="match status" value="1"/>
</dbReference>
<dbReference type="PROSITE" id="PS50111">
    <property type="entry name" value="CHEMOTAXIS_TRANSDUC_2"/>
    <property type="match status" value="1"/>
</dbReference>
<comment type="subcellular location">
    <subcellularLocation>
        <location evidence="1">Cell membrane</location>
    </subcellularLocation>
</comment>
<dbReference type="GO" id="GO:0004888">
    <property type="term" value="F:transmembrane signaling receptor activity"/>
    <property type="evidence" value="ECO:0007669"/>
    <property type="project" value="InterPro"/>
</dbReference>
<dbReference type="PANTHER" id="PTHR32089:SF112">
    <property type="entry name" value="LYSOZYME-LIKE PROTEIN-RELATED"/>
    <property type="match status" value="1"/>
</dbReference>
<feature type="coiled-coil region" evidence="7">
    <location>
        <begin position="470"/>
        <end position="532"/>
    </location>
</feature>
<dbReference type="InterPro" id="IPR003660">
    <property type="entry name" value="HAMP_dom"/>
</dbReference>
<evidence type="ECO:0000259" key="9">
    <source>
        <dbReference type="PROSITE" id="PS50885"/>
    </source>
</evidence>
<evidence type="ECO:0000256" key="2">
    <source>
        <dbReference type="ARBA" id="ARBA00022475"/>
    </source>
</evidence>
<dbReference type="AlphaFoldDB" id="A0A562QJL0"/>
<keyword evidence="7" id="KW-0175">Coiled coil</keyword>
<dbReference type="Gene3D" id="1.10.287.950">
    <property type="entry name" value="Methyl-accepting chemotaxis protein"/>
    <property type="match status" value="1"/>
</dbReference>
<dbReference type="PRINTS" id="PR00260">
    <property type="entry name" value="CHEMTRNSDUCR"/>
</dbReference>
<dbReference type="GO" id="GO:0005886">
    <property type="term" value="C:plasma membrane"/>
    <property type="evidence" value="ECO:0007669"/>
    <property type="project" value="UniProtKB-SubCell"/>
</dbReference>
<comment type="similarity">
    <text evidence="5">Belongs to the methyl-accepting chemotaxis (MCP) protein family.</text>
</comment>
<dbReference type="Pfam" id="PF00015">
    <property type="entry name" value="MCPsignal"/>
    <property type="match status" value="1"/>
</dbReference>
<organism evidence="10 11">
    <name type="scientific">Halalkalibacter nanhaiisediminis</name>
    <dbReference type="NCBI Taxonomy" id="688079"/>
    <lineage>
        <taxon>Bacteria</taxon>
        <taxon>Bacillati</taxon>
        <taxon>Bacillota</taxon>
        <taxon>Bacilli</taxon>
        <taxon>Bacillales</taxon>
        <taxon>Bacillaceae</taxon>
        <taxon>Halalkalibacter</taxon>
    </lineage>
</organism>
<protein>
    <submittedName>
        <fullName evidence="10">Methyl-accepting chemotaxis protein</fullName>
    </submittedName>
</protein>
<dbReference type="CDD" id="cd11386">
    <property type="entry name" value="MCP_signal"/>
    <property type="match status" value="1"/>
</dbReference>
<comment type="caution">
    <text evidence="10">The sequence shown here is derived from an EMBL/GenBank/DDBJ whole genome shotgun (WGS) entry which is preliminary data.</text>
</comment>
<evidence type="ECO:0000256" key="6">
    <source>
        <dbReference type="PROSITE-ProRule" id="PRU00284"/>
    </source>
</evidence>
<gene>
    <name evidence="10" type="ORF">IQ10_01553</name>
</gene>
<dbReference type="GO" id="GO:0007165">
    <property type="term" value="P:signal transduction"/>
    <property type="evidence" value="ECO:0007669"/>
    <property type="project" value="UniProtKB-KW"/>
</dbReference>
<evidence type="ECO:0000256" key="4">
    <source>
        <dbReference type="ARBA" id="ARBA00023224"/>
    </source>
</evidence>
<dbReference type="RefSeq" id="WP_144449898.1">
    <property type="nucleotide sequence ID" value="NZ_VLKZ01000004.1"/>
</dbReference>
<dbReference type="InterPro" id="IPR004089">
    <property type="entry name" value="MCPsignal_dom"/>
</dbReference>
<evidence type="ECO:0000256" key="7">
    <source>
        <dbReference type="SAM" id="Coils"/>
    </source>
</evidence>
<accession>A0A562QJL0</accession>
<feature type="domain" description="HAMP" evidence="9">
    <location>
        <begin position="383"/>
        <end position="439"/>
    </location>
</feature>
<sequence>MGLFGWLQFREGLPLWWSYALNKKNTESVEKIFESIAKTRVTLLTDWVNEQWAFLESAALELNHTPQQELSTYLEQQRQRGTYFTELFLLNREGTVEASSFPKHQGSSYRGQDHAIYQKAIDQVIKTNEHLLYGPYIDPITVEIGPRTSSFHDDVTLLFLQPVINQGEVEYILVGRVPNDVIGDLIQREAGHIYKDSGDNYIFMAKSNLNPDLSPGIALSRSRFEDRTFSLGDNLKDGIDTKHWGKVKVNKHTEFEIRFTDPATNELHPGVANTIRNGDNLFVEFPGYSDYRHIPVIGKGVTFQLPGSPDVFGMMCEGDLEEVYRNRSIGWNLGKRFVSIILLWILINQGLSVFSMIPSWSVLLVNILYGGFATYWFYQKGIAPIVSRLNEMTEVVRQIAEGSGDLTIRLEDKLLSNDETGSLGRWVNNLIDSQDGLMGKVKSTAQDVEQTNHLLSEKTVQIEQGSFAVLKQTSEMLEGMQQQLADVKEAMSQVDQISDTLQGVELQSQQQLFQAQEQVESIEQKMSQIVQKVQDTLGLTNGFNEFSNNIGLIVDTINHIAKQTNLLALNATIEAAKAGEYGRGFTVVADEIRKLADQTTLATKEISESLDEIEGSSVLVQKSIQESSEEVGEGADLIQDVREVLTQMAQTSATHPNVTEQMRDIITNIATINEQNVRAVEHVDQSTEEMVDLIQDARFDSEQSSLVVSNLGRLVNKFKLTKKEAK</sequence>
<dbReference type="PROSITE" id="PS50885">
    <property type="entry name" value="HAMP"/>
    <property type="match status" value="1"/>
</dbReference>
<dbReference type="InterPro" id="IPR004090">
    <property type="entry name" value="Chemotax_Me-accpt_rcpt"/>
</dbReference>
<evidence type="ECO:0000256" key="5">
    <source>
        <dbReference type="ARBA" id="ARBA00029447"/>
    </source>
</evidence>
<evidence type="ECO:0000313" key="11">
    <source>
        <dbReference type="Proteomes" id="UP000315711"/>
    </source>
</evidence>
<dbReference type="OrthoDB" id="2489132at2"/>
<keyword evidence="4 6" id="KW-0807">Transducer</keyword>
<evidence type="ECO:0000259" key="8">
    <source>
        <dbReference type="PROSITE" id="PS50111"/>
    </source>
</evidence>
<evidence type="ECO:0000256" key="1">
    <source>
        <dbReference type="ARBA" id="ARBA00004236"/>
    </source>
</evidence>
<keyword evidence="11" id="KW-1185">Reference proteome</keyword>
<dbReference type="GO" id="GO:0006935">
    <property type="term" value="P:chemotaxis"/>
    <property type="evidence" value="ECO:0007669"/>
    <property type="project" value="InterPro"/>
</dbReference>
<dbReference type="EMBL" id="VLKZ01000004">
    <property type="protein sequence ID" value="TWI56863.1"/>
    <property type="molecule type" value="Genomic_DNA"/>
</dbReference>
<dbReference type="CDD" id="cd06225">
    <property type="entry name" value="HAMP"/>
    <property type="match status" value="1"/>
</dbReference>
<reference evidence="10 11" key="1">
    <citation type="journal article" date="2015" name="Stand. Genomic Sci.">
        <title>Genomic Encyclopedia of Bacterial and Archaeal Type Strains, Phase III: the genomes of soil and plant-associated and newly described type strains.</title>
        <authorList>
            <person name="Whitman W.B."/>
            <person name="Woyke T."/>
            <person name="Klenk H.P."/>
            <person name="Zhou Y."/>
            <person name="Lilburn T.G."/>
            <person name="Beck B.J."/>
            <person name="De Vos P."/>
            <person name="Vandamme P."/>
            <person name="Eisen J.A."/>
            <person name="Garrity G."/>
            <person name="Hugenholtz P."/>
            <person name="Kyrpides N.C."/>
        </authorList>
    </citation>
    <scope>NUCLEOTIDE SEQUENCE [LARGE SCALE GENOMIC DNA]</scope>
    <source>
        <strain evidence="10 11">CGMCC 1.10116</strain>
    </source>
</reference>
<evidence type="ECO:0000256" key="3">
    <source>
        <dbReference type="ARBA" id="ARBA00023136"/>
    </source>
</evidence>
<evidence type="ECO:0000313" key="10">
    <source>
        <dbReference type="EMBL" id="TWI56863.1"/>
    </source>
</evidence>
<feature type="domain" description="Methyl-accepting transducer" evidence="8">
    <location>
        <begin position="458"/>
        <end position="691"/>
    </location>
</feature>
<keyword evidence="3" id="KW-0472">Membrane</keyword>
<proteinExistence type="inferred from homology"/>